<evidence type="ECO:0000256" key="2">
    <source>
        <dbReference type="ARBA" id="ARBA00022729"/>
    </source>
</evidence>
<feature type="domain" description="AB hydrolase-1" evidence="4">
    <location>
        <begin position="96"/>
        <end position="477"/>
    </location>
</feature>
<evidence type="ECO:0000259" key="4">
    <source>
        <dbReference type="Pfam" id="PF00561"/>
    </source>
</evidence>
<evidence type="ECO:0000313" key="5">
    <source>
        <dbReference type="EMBL" id="CAB4746033.1"/>
    </source>
</evidence>
<dbReference type="InterPro" id="IPR000073">
    <property type="entry name" value="AB_hydrolase_1"/>
</dbReference>
<dbReference type="InterPro" id="IPR051601">
    <property type="entry name" value="Serine_prot/Carboxylest_S33"/>
</dbReference>
<accession>A0A6J6TGZ4</accession>
<comment type="similarity">
    <text evidence="1">Belongs to the peptidase S33 family.</text>
</comment>
<evidence type="ECO:0000256" key="3">
    <source>
        <dbReference type="ARBA" id="ARBA00022801"/>
    </source>
</evidence>
<dbReference type="PANTHER" id="PTHR43248">
    <property type="entry name" value="2-SUCCINYL-6-HYDROXY-2,4-CYCLOHEXADIENE-1-CARBOXYLATE SYNTHASE"/>
    <property type="match status" value="1"/>
</dbReference>
<name>A0A6J6TGZ4_9ZZZZ</name>
<protein>
    <submittedName>
        <fullName evidence="5">Unannotated protein</fullName>
    </submittedName>
</protein>
<keyword evidence="3" id="KW-0378">Hydrolase</keyword>
<dbReference type="AlphaFoldDB" id="A0A6J6TGZ4"/>
<dbReference type="GO" id="GO:0016787">
    <property type="term" value="F:hydrolase activity"/>
    <property type="evidence" value="ECO:0007669"/>
    <property type="project" value="UniProtKB-KW"/>
</dbReference>
<dbReference type="PANTHER" id="PTHR43248:SF29">
    <property type="entry name" value="TRIPEPTIDYL AMINOPEPTIDASE"/>
    <property type="match status" value="1"/>
</dbReference>
<gene>
    <name evidence="5" type="ORF">UFOPK2786_01040</name>
</gene>
<dbReference type="Gene3D" id="3.40.50.1820">
    <property type="entry name" value="alpha/beta hydrolase"/>
    <property type="match status" value="1"/>
</dbReference>
<dbReference type="Pfam" id="PF00561">
    <property type="entry name" value="Abhydrolase_1"/>
    <property type="match status" value="1"/>
</dbReference>
<dbReference type="SUPFAM" id="SSF53474">
    <property type="entry name" value="alpha/beta-Hydrolases"/>
    <property type="match status" value="1"/>
</dbReference>
<proteinExistence type="inferred from homology"/>
<keyword evidence="2" id="KW-0732">Signal</keyword>
<reference evidence="5" key="1">
    <citation type="submission" date="2020-05" db="EMBL/GenBank/DDBJ databases">
        <authorList>
            <person name="Chiriac C."/>
            <person name="Salcher M."/>
            <person name="Ghai R."/>
            <person name="Kavagutti S V."/>
        </authorList>
    </citation>
    <scope>NUCLEOTIDE SEQUENCE</scope>
</reference>
<sequence>MIVRYGFTRIAAAAVGIATAAAAFVLPTTAVRAADTPAGLDAYYAQVLEWTSCSSGLSCAWLTVPLDYAKPDGQTIRLRVGKAAMTGPAEGRQGSLVVNPGGPGAPAVDFARSVADGIAPNVAKSFDVVGFDPRGVGLSQPIVCMTGEQTTRWLQADQSPDTPAEVRRLMRLSADLAKGCLTKSPLMARHVGTENTVRDMDILRQALGDSSLNFLGFSYGTYLGTLYAEQFPERVGRFVLDGALDPSLDLMEISKGQSGGFQVAMQRFAKDCSRRDSCPYAGSAANVLGGINALLAQLDRKPMKATGSRRLLQSDAVTALFTSMYSETMWPSLRSALEEAVKGDGSGLLDLADYANDRTGPNSYSGNLTSAFIAISCWDTPAPPGAAGLARAAAKWSKGAGVPVMARTMSWGNAPCSQWYGRTGRVPAPASSTTTAPILIVGTTYDPATPYSWSVALNRQLPTSTLLTYQGDGHTAYGGESACINRLIDAYLIKGVQPAARTVCR</sequence>
<dbReference type="InterPro" id="IPR029058">
    <property type="entry name" value="AB_hydrolase_fold"/>
</dbReference>
<evidence type="ECO:0000256" key="1">
    <source>
        <dbReference type="ARBA" id="ARBA00010088"/>
    </source>
</evidence>
<organism evidence="5">
    <name type="scientific">freshwater metagenome</name>
    <dbReference type="NCBI Taxonomy" id="449393"/>
    <lineage>
        <taxon>unclassified sequences</taxon>
        <taxon>metagenomes</taxon>
        <taxon>ecological metagenomes</taxon>
    </lineage>
</organism>
<dbReference type="EMBL" id="CAEZYW010000157">
    <property type="protein sequence ID" value="CAB4746033.1"/>
    <property type="molecule type" value="Genomic_DNA"/>
</dbReference>